<dbReference type="EMBL" id="NAJN01002059">
    <property type="protein sequence ID" value="TKA58582.1"/>
    <property type="molecule type" value="Genomic_DNA"/>
</dbReference>
<dbReference type="Proteomes" id="UP000308768">
    <property type="component" value="Unassembled WGS sequence"/>
</dbReference>
<feature type="transmembrane region" description="Helical" evidence="6">
    <location>
        <begin position="41"/>
        <end position="61"/>
    </location>
</feature>
<evidence type="ECO:0000256" key="2">
    <source>
        <dbReference type="ARBA" id="ARBA00022692"/>
    </source>
</evidence>
<dbReference type="InterPro" id="IPR052337">
    <property type="entry name" value="SAT4-like"/>
</dbReference>
<sequence>MLGLAVESWIWYGVAVTVAIARLVSRTLHFGSPKRLQIDDWLMVFVLCVYTTLIVSINIVADVNTNLLPPGFDVSELTEQDIKQREYGSKMVLIVEQCQCISVWTVKLTLVVMYHRLTIARKENTAVKLLAGYIAFGFIFMEIFYLGVWCRPFRHYVSHYWAVPTPNIQCSAAINHLITNAVFNLSSDLIMLGIALPMFIRSELPLKKKMILCCIFGLGIFVILSALLNKYYSFTEPFGSMWTFWYVREVSTAILVANLPFTWTLLRRIFNLRSFDGGSVVLNRWEDRYRETIF</sequence>
<dbReference type="STRING" id="331657.A0A4U0W8C1"/>
<feature type="transmembrane region" description="Helical" evidence="6">
    <location>
        <begin position="126"/>
        <end position="148"/>
    </location>
</feature>
<organism evidence="8 9">
    <name type="scientific">Cryomyces minteri</name>
    <dbReference type="NCBI Taxonomy" id="331657"/>
    <lineage>
        <taxon>Eukaryota</taxon>
        <taxon>Fungi</taxon>
        <taxon>Dikarya</taxon>
        <taxon>Ascomycota</taxon>
        <taxon>Pezizomycotina</taxon>
        <taxon>Dothideomycetes</taxon>
        <taxon>Dothideomycetes incertae sedis</taxon>
        <taxon>Cryomyces</taxon>
    </lineage>
</organism>
<evidence type="ECO:0000256" key="5">
    <source>
        <dbReference type="ARBA" id="ARBA00038359"/>
    </source>
</evidence>
<evidence type="ECO:0000313" key="8">
    <source>
        <dbReference type="EMBL" id="TKA58582.1"/>
    </source>
</evidence>
<feature type="transmembrane region" description="Helical" evidence="6">
    <location>
        <begin position="91"/>
        <end position="114"/>
    </location>
</feature>
<evidence type="ECO:0000256" key="6">
    <source>
        <dbReference type="SAM" id="Phobius"/>
    </source>
</evidence>
<comment type="similarity">
    <text evidence="5">Belongs to the SAT4 family.</text>
</comment>
<evidence type="ECO:0000313" key="9">
    <source>
        <dbReference type="Proteomes" id="UP000308768"/>
    </source>
</evidence>
<comment type="caution">
    <text evidence="8">The sequence shown here is derived from an EMBL/GenBank/DDBJ whole genome shotgun (WGS) entry which is preliminary data.</text>
</comment>
<dbReference type="PANTHER" id="PTHR33048">
    <property type="entry name" value="PTH11-LIKE INTEGRAL MEMBRANE PROTEIN (AFU_ORTHOLOGUE AFUA_5G11245)"/>
    <property type="match status" value="1"/>
</dbReference>
<feature type="transmembrane region" description="Helical" evidence="6">
    <location>
        <begin position="211"/>
        <end position="232"/>
    </location>
</feature>
<keyword evidence="2 6" id="KW-0812">Transmembrane</keyword>
<evidence type="ECO:0000256" key="3">
    <source>
        <dbReference type="ARBA" id="ARBA00022989"/>
    </source>
</evidence>
<accession>A0A4U0W8C1</accession>
<feature type="transmembrane region" description="Helical" evidence="6">
    <location>
        <begin position="6"/>
        <end position="25"/>
    </location>
</feature>
<comment type="subcellular location">
    <subcellularLocation>
        <location evidence="1">Membrane</location>
        <topology evidence="1">Multi-pass membrane protein</topology>
    </subcellularLocation>
</comment>
<proteinExistence type="inferred from homology"/>
<keyword evidence="9" id="KW-1185">Reference proteome</keyword>
<protein>
    <recommendedName>
        <fullName evidence="7">Rhodopsin domain-containing protein</fullName>
    </recommendedName>
</protein>
<dbReference type="GO" id="GO:0016020">
    <property type="term" value="C:membrane"/>
    <property type="evidence" value="ECO:0007669"/>
    <property type="project" value="UniProtKB-SubCell"/>
</dbReference>
<dbReference type="AlphaFoldDB" id="A0A4U0W8C1"/>
<dbReference type="InterPro" id="IPR049326">
    <property type="entry name" value="Rhodopsin_dom_fungi"/>
</dbReference>
<evidence type="ECO:0000259" key="7">
    <source>
        <dbReference type="Pfam" id="PF20684"/>
    </source>
</evidence>
<dbReference type="PANTHER" id="PTHR33048:SF149">
    <property type="entry name" value="UBID FAMILY DECARBOXYLASE"/>
    <property type="match status" value="1"/>
</dbReference>
<reference evidence="8 9" key="1">
    <citation type="submission" date="2017-03" db="EMBL/GenBank/DDBJ databases">
        <title>Genomes of endolithic fungi from Antarctica.</title>
        <authorList>
            <person name="Coleine C."/>
            <person name="Masonjones S."/>
            <person name="Stajich J.E."/>
        </authorList>
    </citation>
    <scope>NUCLEOTIDE SEQUENCE [LARGE SCALE GENOMIC DNA]</scope>
    <source>
        <strain evidence="8 9">CCFEE 5187</strain>
    </source>
</reference>
<keyword evidence="3 6" id="KW-1133">Transmembrane helix</keyword>
<feature type="transmembrane region" description="Helical" evidence="6">
    <location>
        <begin position="181"/>
        <end position="199"/>
    </location>
</feature>
<feature type="domain" description="Rhodopsin" evidence="7">
    <location>
        <begin position="22"/>
        <end position="268"/>
    </location>
</feature>
<dbReference type="Pfam" id="PF20684">
    <property type="entry name" value="Fung_rhodopsin"/>
    <property type="match status" value="1"/>
</dbReference>
<evidence type="ECO:0000256" key="1">
    <source>
        <dbReference type="ARBA" id="ARBA00004141"/>
    </source>
</evidence>
<keyword evidence="4 6" id="KW-0472">Membrane</keyword>
<feature type="transmembrane region" description="Helical" evidence="6">
    <location>
        <begin position="244"/>
        <end position="266"/>
    </location>
</feature>
<name>A0A4U0W8C1_9PEZI</name>
<gene>
    <name evidence="8" type="ORF">B0A49_10010</name>
</gene>
<evidence type="ECO:0000256" key="4">
    <source>
        <dbReference type="ARBA" id="ARBA00023136"/>
    </source>
</evidence>
<dbReference type="OrthoDB" id="3903189at2759"/>